<dbReference type="Gene3D" id="3.40.50.1110">
    <property type="entry name" value="SGNH hydrolase"/>
    <property type="match status" value="1"/>
</dbReference>
<dbReference type="CDD" id="cd02795">
    <property type="entry name" value="CBM6-CBM35-CBM36_like"/>
    <property type="match status" value="1"/>
</dbReference>
<sequence length="443" mass="48597">MRTTATHIQRLPRQLPKLVLTLLVVAIGIGITSEANADTPSYAAVQAELVRPRDGLGNVLAKLRDGEPVRIGYLGGSITAANGWRVKTREWFAKEFPKSDVSEIHAAIGGTGSDLGVFRVERDALRHKPDLLFVEFAVNDGGAAPEQIWKAMEGIVRQTWAANPSTDICFVYTYRTGYENDLRKGFCPRAASSMEMLADHYGIPSINFAKQIVELEAAGKLVFQSAEPTGDGVIQFSKDGVHPLDAGHEIYAEIVADAIKQISKTAEPIDHEPKLETAFVEDHLQAAKMVPIAEDMLSPEWKQLAGDDTLSKRFGNRMGTLWEATEPGSKLTFRFRGSSAKLYDLLGPDGGQVIITVDGKRKPKAVPRFDSYCTYHRIATMHVASGLDPNEVHTVTVEVDAEQPDRQSVAFRLKDPEVELKAPKYQGTNIRVGQILVLGDIVP</sequence>
<name>A0ABP9VUX8_9BACT</name>
<evidence type="ECO:0000313" key="3">
    <source>
        <dbReference type="Proteomes" id="UP001416858"/>
    </source>
</evidence>
<dbReference type="CDD" id="cd00229">
    <property type="entry name" value="SGNH_hydrolase"/>
    <property type="match status" value="1"/>
</dbReference>
<dbReference type="PANTHER" id="PTHR34407:SF1">
    <property type="entry name" value="SGNH HYDROLASE-TYPE ESTERASE DOMAIN-CONTAINING PROTEIN"/>
    <property type="match status" value="1"/>
</dbReference>
<gene>
    <name evidence="2" type="ORF">Rcae01_04098</name>
</gene>
<dbReference type="Gene3D" id="2.60.120.260">
    <property type="entry name" value="Galactose-binding domain-like"/>
    <property type="match status" value="1"/>
</dbReference>
<keyword evidence="3" id="KW-1185">Reference proteome</keyword>
<dbReference type="Pfam" id="PF13472">
    <property type="entry name" value="Lipase_GDSL_2"/>
    <property type="match status" value="1"/>
</dbReference>
<dbReference type="Proteomes" id="UP001416858">
    <property type="component" value="Unassembled WGS sequence"/>
</dbReference>
<dbReference type="SUPFAM" id="SSF52266">
    <property type="entry name" value="SGNH hydrolase"/>
    <property type="match status" value="1"/>
</dbReference>
<evidence type="ECO:0000313" key="2">
    <source>
        <dbReference type="EMBL" id="GAA5508631.1"/>
    </source>
</evidence>
<feature type="domain" description="SGNH hydrolase-type esterase" evidence="1">
    <location>
        <begin position="74"/>
        <end position="250"/>
    </location>
</feature>
<reference evidence="2 3" key="1">
    <citation type="submission" date="2024-02" db="EMBL/GenBank/DDBJ databases">
        <title>Rhodopirellula caenicola NBRC 110016.</title>
        <authorList>
            <person name="Ichikawa N."/>
            <person name="Katano-Makiyama Y."/>
            <person name="Hidaka K."/>
        </authorList>
    </citation>
    <scope>NUCLEOTIDE SEQUENCE [LARGE SCALE GENOMIC DNA]</scope>
    <source>
        <strain evidence="2 3">NBRC 110016</strain>
    </source>
</reference>
<proteinExistence type="predicted"/>
<dbReference type="EMBL" id="BAABRO010000010">
    <property type="protein sequence ID" value="GAA5508631.1"/>
    <property type="molecule type" value="Genomic_DNA"/>
</dbReference>
<accession>A0ABP9VUX8</accession>
<dbReference type="RefSeq" id="WP_345685404.1">
    <property type="nucleotide sequence ID" value="NZ_BAABRO010000010.1"/>
</dbReference>
<evidence type="ECO:0000259" key="1">
    <source>
        <dbReference type="Pfam" id="PF13472"/>
    </source>
</evidence>
<dbReference type="InterPro" id="IPR013830">
    <property type="entry name" value="SGNH_hydro"/>
</dbReference>
<protein>
    <recommendedName>
        <fullName evidence="1">SGNH hydrolase-type esterase domain-containing protein</fullName>
    </recommendedName>
</protein>
<comment type="caution">
    <text evidence="2">The sequence shown here is derived from an EMBL/GenBank/DDBJ whole genome shotgun (WGS) entry which is preliminary data.</text>
</comment>
<organism evidence="2 3">
    <name type="scientific">Novipirellula caenicola</name>
    <dbReference type="NCBI Taxonomy" id="1536901"/>
    <lineage>
        <taxon>Bacteria</taxon>
        <taxon>Pseudomonadati</taxon>
        <taxon>Planctomycetota</taxon>
        <taxon>Planctomycetia</taxon>
        <taxon>Pirellulales</taxon>
        <taxon>Pirellulaceae</taxon>
        <taxon>Novipirellula</taxon>
    </lineage>
</organism>
<dbReference type="PANTHER" id="PTHR34407">
    <property type="entry name" value="EXPRESSED PROTEIN"/>
    <property type="match status" value="1"/>
</dbReference>
<dbReference type="InterPro" id="IPR036514">
    <property type="entry name" value="SGNH_hydro_sf"/>
</dbReference>